<dbReference type="InterPro" id="IPR034660">
    <property type="entry name" value="DinB/YfiT-like"/>
</dbReference>
<dbReference type="InterPro" id="IPR007061">
    <property type="entry name" value="MST-like"/>
</dbReference>
<dbReference type="AlphaFoldDB" id="A0A4P6F3G4"/>
<evidence type="ECO:0000256" key="1">
    <source>
        <dbReference type="SAM" id="MobiDB-lite"/>
    </source>
</evidence>
<keyword evidence="3" id="KW-1185">Reference proteome</keyword>
<dbReference type="Pfam" id="PF04978">
    <property type="entry name" value="MST"/>
    <property type="match status" value="1"/>
</dbReference>
<accession>A0A4P6F3G4</accession>
<name>A0A4P6F3G4_9MICO</name>
<gene>
    <name evidence="2" type="ORF">ET471_07110</name>
</gene>
<sequence>MKSPTRGRLLDRRGSRRDSPRVTSVTTGLWVDPEHDPRTTGAEPVGEKETVWEYLCRYRMTLVMKCEGLDSAQLARRSVPPSSLSLLGIVRHLADVEHHWFQRVLNGQQTPGPFELPGVPDHDFDAALPTDACVTEAWGEWHQAVDASDDVFWSLDMDREVPYQDGTVEVRDILIHMVEEYARHMGHVDLLRECIDGRTGL</sequence>
<evidence type="ECO:0000313" key="3">
    <source>
        <dbReference type="Proteomes" id="UP000292118"/>
    </source>
</evidence>
<dbReference type="OrthoDB" id="4548523at2"/>
<proteinExistence type="predicted"/>
<dbReference type="EMBL" id="CP035493">
    <property type="protein sequence ID" value="QAY69836.1"/>
    <property type="molecule type" value="Genomic_DNA"/>
</dbReference>
<dbReference type="Gene3D" id="1.20.120.450">
    <property type="entry name" value="dinb family like domain"/>
    <property type="match status" value="1"/>
</dbReference>
<evidence type="ECO:0000313" key="2">
    <source>
        <dbReference type="EMBL" id="QAY69836.1"/>
    </source>
</evidence>
<feature type="region of interest" description="Disordered" evidence="1">
    <location>
        <begin position="1"/>
        <end position="44"/>
    </location>
</feature>
<feature type="compositionally biased region" description="Basic and acidic residues" evidence="1">
    <location>
        <begin position="8"/>
        <end position="20"/>
    </location>
</feature>
<reference evidence="2 3" key="1">
    <citation type="submission" date="2019-01" db="EMBL/GenBank/DDBJ databases">
        <title>Genome sequencing of strain FW10M-9.</title>
        <authorList>
            <person name="Heo J."/>
            <person name="Kim S.-J."/>
            <person name="Kim J.-S."/>
            <person name="Hong S.-B."/>
            <person name="Kwon S.-W."/>
        </authorList>
    </citation>
    <scope>NUCLEOTIDE SEQUENCE [LARGE SCALE GENOMIC DNA]</scope>
    <source>
        <strain evidence="2 3">FW10M-9</strain>
    </source>
</reference>
<dbReference type="Proteomes" id="UP000292118">
    <property type="component" value="Chromosome"/>
</dbReference>
<dbReference type="SUPFAM" id="SSF109854">
    <property type="entry name" value="DinB/YfiT-like putative metalloenzymes"/>
    <property type="match status" value="1"/>
</dbReference>
<protein>
    <submittedName>
        <fullName evidence="2">DinB family protein</fullName>
    </submittedName>
</protein>
<dbReference type="KEGG" id="xya:ET471_07110"/>
<organism evidence="2 3">
    <name type="scientific">Xylanimonas protaetiae</name>
    <dbReference type="NCBI Taxonomy" id="2509457"/>
    <lineage>
        <taxon>Bacteria</taxon>
        <taxon>Bacillati</taxon>
        <taxon>Actinomycetota</taxon>
        <taxon>Actinomycetes</taxon>
        <taxon>Micrococcales</taxon>
        <taxon>Promicromonosporaceae</taxon>
        <taxon>Xylanimonas</taxon>
    </lineage>
</organism>